<protein>
    <recommendedName>
        <fullName evidence="4">Cytochrome c domain-containing protein</fullName>
    </recommendedName>
</protein>
<proteinExistence type="predicted"/>
<feature type="region of interest" description="Disordered" evidence="1">
    <location>
        <begin position="59"/>
        <end position="88"/>
    </location>
</feature>
<organism evidence="2 3">
    <name type="scientific">Vreelandella sulfidaeris</name>
    <dbReference type="NCBI Taxonomy" id="115553"/>
    <lineage>
        <taxon>Bacteria</taxon>
        <taxon>Pseudomonadati</taxon>
        <taxon>Pseudomonadota</taxon>
        <taxon>Gammaproteobacteria</taxon>
        <taxon>Oceanospirillales</taxon>
        <taxon>Halomonadaceae</taxon>
        <taxon>Vreelandella</taxon>
    </lineage>
</organism>
<dbReference type="GO" id="GO:0020037">
    <property type="term" value="F:heme binding"/>
    <property type="evidence" value="ECO:0007669"/>
    <property type="project" value="InterPro"/>
</dbReference>
<gene>
    <name evidence="2" type="ORF">HSBAA_21570</name>
</gene>
<dbReference type="KEGG" id="hsr:HSBAA_21570"/>
<reference evidence="2 3" key="1">
    <citation type="journal article" date="2019" name="Microbiol. Resour. Announc.">
        <title>Complete Genome Sequence of Halomonas sulfidaeris Strain Esulfide1 Isolated from a Metal Sulfide Rock at a Depth of 2,200 Meters, Obtained Using Nanopore Sequencing.</title>
        <authorList>
            <person name="Saito M."/>
            <person name="Nishigata A."/>
            <person name="Galipon J."/>
            <person name="Arakawa K."/>
        </authorList>
    </citation>
    <scope>NUCLEOTIDE SEQUENCE [LARGE SCALE GENOMIC DNA]</scope>
    <source>
        <strain evidence="2 3">ATCC BAA-803</strain>
    </source>
</reference>
<dbReference type="GO" id="GO:0009055">
    <property type="term" value="F:electron transfer activity"/>
    <property type="evidence" value="ECO:0007669"/>
    <property type="project" value="InterPro"/>
</dbReference>
<dbReference type="Proteomes" id="UP000320231">
    <property type="component" value="Chromosome"/>
</dbReference>
<dbReference type="EMBL" id="AP019514">
    <property type="protein sequence ID" value="BBI60851.1"/>
    <property type="molecule type" value="Genomic_DNA"/>
</dbReference>
<accession>A0A455U8L9</accession>
<evidence type="ECO:0000313" key="2">
    <source>
        <dbReference type="EMBL" id="BBI60851.1"/>
    </source>
</evidence>
<dbReference type="Gene3D" id="1.10.760.10">
    <property type="entry name" value="Cytochrome c-like domain"/>
    <property type="match status" value="1"/>
</dbReference>
<dbReference type="AlphaFoldDB" id="A0A455U8L9"/>
<evidence type="ECO:0000256" key="1">
    <source>
        <dbReference type="SAM" id="MobiDB-lite"/>
    </source>
</evidence>
<evidence type="ECO:0008006" key="4">
    <source>
        <dbReference type="Google" id="ProtNLM"/>
    </source>
</evidence>
<dbReference type="InterPro" id="IPR036909">
    <property type="entry name" value="Cyt_c-like_dom_sf"/>
</dbReference>
<evidence type="ECO:0000313" key="3">
    <source>
        <dbReference type="Proteomes" id="UP000320231"/>
    </source>
</evidence>
<sequence>MPLGQPHSLSDQQAWDIAYYVSSQERPQDPRYTGDVAETAERFHGRSLYGKAREHDDHVLGNHDNFGDKGDAQPWNVGMPRFENLSED</sequence>
<feature type="compositionally biased region" description="Basic and acidic residues" evidence="1">
    <location>
        <begin position="59"/>
        <end position="71"/>
    </location>
</feature>
<name>A0A455U8L9_9GAMM</name>